<dbReference type="WBParaSite" id="ES5_v2.g1096.t1">
    <property type="protein sequence ID" value="ES5_v2.g1096.t1"/>
    <property type="gene ID" value="ES5_v2.g1096"/>
</dbReference>
<evidence type="ECO:0000313" key="2">
    <source>
        <dbReference type="WBParaSite" id="ES5_v2.g1096.t1"/>
    </source>
</evidence>
<accession>A0AC34F222</accession>
<name>A0AC34F222_9BILA</name>
<proteinExistence type="predicted"/>
<protein>
    <submittedName>
        <fullName evidence="2">Uncharacterized protein</fullName>
    </submittedName>
</protein>
<reference evidence="2" key="1">
    <citation type="submission" date="2022-11" db="UniProtKB">
        <authorList>
            <consortium name="WormBaseParasite"/>
        </authorList>
    </citation>
    <scope>IDENTIFICATION</scope>
</reference>
<evidence type="ECO:0000313" key="1">
    <source>
        <dbReference type="Proteomes" id="UP000887579"/>
    </source>
</evidence>
<dbReference type="Proteomes" id="UP000887579">
    <property type="component" value="Unplaced"/>
</dbReference>
<organism evidence="1 2">
    <name type="scientific">Panagrolaimus sp. ES5</name>
    <dbReference type="NCBI Taxonomy" id="591445"/>
    <lineage>
        <taxon>Eukaryota</taxon>
        <taxon>Metazoa</taxon>
        <taxon>Ecdysozoa</taxon>
        <taxon>Nematoda</taxon>
        <taxon>Chromadorea</taxon>
        <taxon>Rhabditida</taxon>
        <taxon>Tylenchina</taxon>
        <taxon>Panagrolaimomorpha</taxon>
        <taxon>Panagrolaimoidea</taxon>
        <taxon>Panagrolaimidae</taxon>
        <taxon>Panagrolaimus</taxon>
    </lineage>
</organism>
<sequence length="85" mass="9443">LRYATYFDYFLLFGGILGSIIAGCLQPVGAYIMIEIDGLMMDTHQDIIKGREDLDLVVTKTLQICIKLAINASCIFTASYLSVIF</sequence>